<evidence type="ECO:0000313" key="2">
    <source>
        <dbReference type="Proteomes" id="UP001057402"/>
    </source>
</evidence>
<keyword evidence="2" id="KW-1185">Reference proteome</keyword>
<name>A0ACB9QN34_9MYRT</name>
<dbReference type="Proteomes" id="UP001057402">
    <property type="component" value="Chromosome 6"/>
</dbReference>
<protein>
    <submittedName>
        <fullName evidence="1">Uncharacterized protein</fullName>
    </submittedName>
</protein>
<comment type="caution">
    <text evidence="1">The sequence shown here is derived from an EMBL/GenBank/DDBJ whole genome shotgun (WGS) entry which is preliminary data.</text>
</comment>
<organism evidence="1 2">
    <name type="scientific">Melastoma candidum</name>
    <dbReference type="NCBI Taxonomy" id="119954"/>
    <lineage>
        <taxon>Eukaryota</taxon>
        <taxon>Viridiplantae</taxon>
        <taxon>Streptophyta</taxon>
        <taxon>Embryophyta</taxon>
        <taxon>Tracheophyta</taxon>
        <taxon>Spermatophyta</taxon>
        <taxon>Magnoliopsida</taxon>
        <taxon>eudicotyledons</taxon>
        <taxon>Gunneridae</taxon>
        <taxon>Pentapetalae</taxon>
        <taxon>rosids</taxon>
        <taxon>malvids</taxon>
        <taxon>Myrtales</taxon>
        <taxon>Melastomataceae</taxon>
        <taxon>Melastomatoideae</taxon>
        <taxon>Melastomateae</taxon>
        <taxon>Melastoma</taxon>
    </lineage>
</organism>
<sequence>MGARHPLFSDEEGGRRAVHRLSKPLVGDDGTVYACSDKNLFAFEGNGTIAWSVHLNWTCNPLISPIYGGRGKLYVVVEDRILRIDFSAAGSTVEVFFGLEQGQGVENEILGVAVSTLSSSVYFTLKNRGLFAYLTNGELLWNAGPVRNQFGYRQGCRRSSKECYFTSAPVVDYCEAAVYISNTDGEVYSLSTRSPHFKWIRDFGSLDKSFVITAGNNGRLYVTVPAKALVLALDISTGDTLWQMSIGPLSMTDCTPVVDFNGWISISSLDGSLYSISPTGTLQKFPTTPTLDSVVQVNPITDCSGFGVYISQTQVEGKRIRILGDYTSISAMKPVSMSFTFLVPAMGLVYWSERYSDQLQFSGGENDLHHFMLDERILLAFVAASKTGNPLSCRSRKEKLVASCFQAGSKNLSLYTGDERMILLFLFFESIVLIVLALLVRFCYIFWSKKKLKSKNLGSFLQKRRMLQLEKRAVDWKISELTQKSDDEATEGHPPKEGMNDLLRRKERIHQKLSTTYSLERDKVGGHLGMSLLPLYGRNHSFQDAAKGSSDGETSWEEDEQDNAKGKAKFGEGEDHDSIDWSSWSSNGESDSDSGGAVQWASPMSESEAGSSATSSEEGRWMDSVKGTNGDTRTGGMPKWRTFSSRSH</sequence>
<accession>A0ACB9QN34</accession>
<dbReference type="EMBL" id="CM042885">
    <property type="protein sequence ID" value="KAI4366740.1"/>
    <property type="molecule type" value="Genomic_DNA"/>
</dbReference>
<proteinExistence type="predicted"/>
<evidence type="ECO:0000313" key="1">
    <source>
        <dbReference type="EMBL" id="KAI4366740.1"/>
    </source>
</evidence>
<gene>
    <name evidence="1" type="ORF">MLD38_022579</name>
</gene>
<reference evidence="2" key="1">
    <citation type="journal article" date="2023" name="Front. Plant Sci.">
        <title>Chromosomal-level genome assembly of Melastoma candidum provides insights into trichome evolution.</title>
        <authorList>
            <person name="Zhong Y."/>
            <person name="Wu W."/>
            <person name="Sun C."/>
            <person name="Zou P."/>
            <person name="Liu Y."/>
            <person name="Dai S."/>
            <person name="Zhou R."/>
        </authorList>
    </citation>
    <scope>NUCLEOTIDE SEQUENCE [LARGE SCALE GENOMIC DNA]</scope>
</reference>